<dbReference type="SMART" id="SM00829">
    <property type="entry name" value="PKS_ER"/>
    <property type="match status" value="1"/>
</dbReference>
<dbReference type="PANTHER" id="PTHR43401">
    <property type="entry name" value="L-THREONINE 3-DEHYDROGENASE"/>
    <property type="match status" value="1"/>
</dbReference>
<dbReference type="SUPFAM" id="SSF51735">
    <property type="entry name" value="NAD(P)-binding Rossmann-fold domains"/>
    <property type="match status" value="1"/>
</dbReference>
<dbReference type="InterPro" id="IPR036291">
    <property type="entry name" value="NAD(P)-bd_dom_sf"/>
</dbReference>
<dbReference type="Pfam" id="PF08240">
    <property type="entry name" value="ADH_N"/>
    <property type="match status" value="1"/>
</dbReference>
<comment type="caution">
    <text evidence="3">The sequence shown here is derived from an EMBL/GenBank/DDBJ whole genome shotgun (WGS) entry which is preliminary data.</text>
</comment>
<dbReference type="InterPro" id="IPR011032">
    <property type="entry name" value="GroES-like_sf"/>
</dbReference>
<dbReference type="Gene3D" id="3.40.50.720">
    <property type="entry name" value="NAD(P)-binding Rossmann-like Domain"/>
    <property type="match status" value="1"/>
</dbReference>
<dbReference type="InterPro" id="IPR013149">
    <property type="entry name" value="ADH-like_C"/>
</dbReference>
<feature type="domain" description="Enoyl reductase (ER)" evidence="2">
    <location>
        <begin position="72"/>
        <end position="367"/>
    </location>
</feature>
<dbReference type="InterPro" id="IPR013154">
    <property type="entry name" value="ADH-like_N"/>
</dbReference>
<dbReference type="Pfam" id="PF00107">
    <property type="entry name" value="ADH_zinc_N"/>
    <property type="match status" value="1"/>
</dbReference>
<gene>
    <name evidence="3" type="ORF">LCGC14_1973590</name>
</gene>
<proteinExistence type="predicted"/>
<accession>A0A0F9I853</accession>
<sequence>MTATESRTVRAAVIPAAGEPVEVREFPRPELSDGEALLKMEFSEVCGTDLHLQQGLLAETPYPLIPGHANVGVLAEVRGDVRDIEGRALGPGQQVTFLDVHGTCGACWMCLVAKASTRCPNRKVYGITYGADEGLLGGWSQYVHLLGGVRIIALPEGLSAETVIGGGCGLPTAFHAVERSDILLAETVLVQGTGPVGLSCIALATLRGAGQIIAIGAPAPRLDAARRMGADVCLDVEATTPAQRREAILAATGGRGVDTAIEASGNPAAVPEGMDLVRDNGTYTVVGQYTDHGPVAINPHLQLNKKHLDVRGVWGIDYSHLHRAMLIQQRYNGRFEWERLITHSFGLDQANEALETVRAGEAIKAVIKPWE</sequence>
<evidence type="ECO:0000313" key="3">
    <source>
        <dbReference type="EMBL" id="KKL83552.1"/>
    </source>
</evidence>
<evidence type="ECO:0000259" key="2">
    <source>
        <dbReference type="SMART" id="SM00829"/>
    </source>
</evidence>
<dbReference type="SUPFAM" id="SSF50129">
    <property type="entry name" value="GroES-like"/>
    <property type="match status" value="1"/>
</dbReference>
<organism evidence="3">
    <name type="scientific">marine sediment metagenome</name>
    <dbReference type="NCBI Taxonomy" id="412755"/>
    <lineage>
        <taxon>unclassified sequences</taxon>
        <taxon>metagenomes</taxon>
        <taxon>ecological metagenomes</taxon>
    </lineage>
</organism>
<dbReference type="CDD" id="cd08231">
    <property type="entry name" value="MDR_TM0436_like"/>
    <property type="match status" value="1"/>
</dbReference>
<dbReference type="Gene3D" id="3.90.180.10">
    <property type="entry name" value="Medium-chain alcohol dehydrogenases, catalytic domain"/>
    <property type="match status" value="1"/>
</dbReference>
<dbReference type="PANTHER" id="PTHR43401:SF1">
    <property type="entry name" value="ENOYL REDUCTASE (ER) DOMAIN-CONTAINING PROTEIN"/>
    <property type="match status" value="1"/>
</dbReference>
<protein>
    <recommendedName>
        <fullName evidence="2">Enoyl reductase (ER) domain-containing protein</fullName>
    </recommendedName>
</protein>
<evidence type="ECO:0000256" key="1">
    <source>
        <dbReference type="ARBA" id="ARBA00023002"/>
    </source>
</evidence>
<dbReference type="AlphaFoldDB" id="A0A0F9I853"/>
<reference evidence="3" key="1">
    <citation type="journal article" date="2015" name="Nature">
        <title>Complex archaea that bridge the gap between prokaryotes and eukaryotes.</title>
        <authorList>
            <person name="Spang A."/>
            <person name="Saw J.H."/>
            <person name="Jorgensen S.L."/>
            <person name="Zaremba-Niedzwiedzka K."/>
            <person name="Martijn J."/>
            <person name="Lind A.E."/>
            <person name="van Eijk R."/>
            <person name="Schleper C."/>
            <person name="Guy L."/>
            <person name="Ettema T.J."/>
        </authorList>
    </citation>
    <scope>NUCLEOTIDE SEQUENCE</scope>
</reference>
<name>A0A0F9I853_9ZZZZ</name>
<keyword evidence="1" id="KW-0560">Oxidoreductase</keyword>
<dbReference type="InterPro" id="IPR050129">
    <property type="entry name" value="Zn_alcohol_dh"/>
</dbReference>
<dbReference type="GO" id="GO:0016491">
    <property type="term" value="F:oxidoreductase activity"/>
    <property type="evidence" value="ECO:0007669"/>
    <property type="project" value="UniProtKB-KW"/>
</dbReference>
<dbReference type="InterPro" id="IPR020843">
    <property type="entry name" value="ER"/>
</dbReference>
<dbReference type="EMBL" id="LAZR01021951">
    <property type="protein sequence ID" value="KKL83552.1"/>
    <property type="molecule type" value="Genomic_DNA"/>
</dbReference>